<comment type="similarity">
    <text evidence="1">Belongs to the KIN17 family.</text>
</comment>
<dbReference type="Pfam" id="PF25095">
    <property type="entry name" value="C2H2-zf_KIN17"/>
    <property type="match status" value="1"/>
</dbReference>
<evidence type="ECO:0000256" key="4">
    <source>
        <dbReference type="ARBA" id="ARBA00022833"/>
    </source>
</evidence>
<feature type="coiled-coil region" evidence="5">
    <location>
        <begin position="155"/>
        <end position="182"/>
    </location>
</feature>
<comment type="caution">
    <text evidence="8">The sequence shown here is derived from an EMBL/GenBank/DDBJ whole genome shotgun (WGS) entry which is preliminary data.</text>
</comment>
<dbReference type="GO" id="GO:0006974">
    <property type="term" value="P:DNA damage response"/>
    <property type="evidence" value="ECO:0007669"/>
    <property type="project" value="TreeGrafter"/>
</dbReference>
<dbReference type="InterPro" id="IPR056767">
    <property type="entry name" value="C2H2-Znf_KIN17"/>
</dbReference>
<feature type="compositionally biased region" description="Polar residues" evidence="6">
    <location>
        <begin position="229"/>
        <end position="251"/>
    </location>
</feature>
<keyword evidence="9" id="KW-1185">Reference proteome</keyword>
<dbReference type="InterPro" id="IPR013087">
    <property type="entry name" value="Znf_C2H2_type"/>
</dbReference>
<reference evidence="8" key="1">
    <citation type="submission" date="2021-06" db="EMBL/GenBank/DDBJ databases">
        <authorList>
            <person name="Kallberg Y."/>
            <person name="Tangrot J."/>
            <person name="Rosling A."/>
        </authorList>
    </citation>
    <scope>NUCLEOTIDE SEQUENCE</scope>
    <source>
        <strain evidence="8">87-6 pot B 2015</strain>
    </source>
</reference>
<evidence type="ECO:0000256" key="5">
    <source>
        <dbReference type="SAM" id="Coils"/>
    </source>
</evidence>
<evidence type="ECO:0000256" key="3">
    <source>
        <dbReference type="ARBA" id="ARBA00022771"/>
    </source>
</evidence>
<evidence type="ECO:0000313" key="8">
    <source>
        <dbReference type="EMBL" id="CAG8492401.1"/>
    </source>
</evidence>
<dbReference type="SUPFAM" id="SSF57667">
    <property type="entry name" value="beta-beta-alpha zinc fingers"/>
    <property type="match status" value="1"/>
</dbReference>
<dbReference type="EMBL" id="CAJVPP010000546">
    <property type="protein sequence ID" value="CAG8492401.1"/>
    <property type="molecule type" value="Genomic_DNA"/>
</dbReference>
<dbReference type="SMART" id="SM01253">
    <property type="entry name" value="Kin17_mid"/>
    <property type="match status" value="1"/>
</dbReference>
<dbReference type="Proteomes" id="UP000789375">
    <property type="component" value="Unassembled WGS sequence"/>
</dbReference>
<evidence type="ECO:0000256" key="6">
    <source>
        <dbReference type="SAM" id="MobiDB-lite"/>
    </source>
</evidence>
<feature type="compositionally biased region" description="Basic and acidic residues" evidence="6">
    <location>
        <begin position="268"/>
        <end position="338"/>
    </location>
</feature>
<keyword evidence="2" id="KW-0479">Metal-binding</keyword>
<dbReference type="Gene3D" id="3.30.160.60">
    <property type="entry name" value="Classic Zinc Finger"/>
    <property type="match status" value="1"/>
</dbReference>
<keyword evidence="5" id="KW-0175">Coiled coil</keyword>
<evidence type="ECO:0000256" key="2">
    <source>
        <dbReference type="ARBA" id="ARBA00022723"/>
    </source>
</evidence>
<dbReference type="GO" id="GO:0006260">
    <property type="term" value="P:DNA replication"/>
    <property type="evidence" value="ECO:0007669"/>
    <property type="project" value="TreeGrafter"/>
</dbReference>
<keyword evidence="4" id="KW-0862">Zinc</keyword>
<dbReference type="InterPro" id="IPR037321">
    <property type="entry name" value="KIN17-like"/>
</dbReference>
<dbReference type="InterPro" id="IPR036236">
    <property type="entry name" value="Znf_C2H2_sf"/>
</dbReference>
<dbReference type="Pfam" id="PF10357">
    <property type="entry name" value="WH_KIN17"/>
    <property type="match status" value="1"/>
</dbReference>
<dbReference type="GO" id="GO:0005634">
    <property type="term" value="C:nucleus"/>
    <property type="evidence" value="ECO:0007669"/>
    <property type="project" value="TreeGrafter"/>
</dbReference>
<evidence type="ECO:0000313" key="9">
    <source>
        <dbReference type="Proteomes" id="UP000789375"/>
    </source>
</evidence>
<organism evidence="8 9">
    <name type="scientific">Funneliformis mosseae</name>
    <name type="common">Endomycorrhizal fungus</name>
    <name type="synonym">Glomus mosseae</name>
    <dbReference type="NCBI Taxonomy" id="27381"/>
    <lineage>
        <taxon>Eukaryota</taxon>
        <taxon>Fungi</taxon>
        <taxon>Fungi incertae sedis</taxon>
        <taxon>Mucoromycota</taxon>
        <taxon>Glomeromycotina</taxon>
        <taxon>Glomeromycetes</taxon>
        <taxon>Glomerales</taxon>
        <taxon>Glomeraceae</taxon>
        <taxon>Funneliformis</taxon>
    </lineage>
</organism>
<evidence type="ECO:0000256" key="1">
    <source>
        <dbReference type="ARBA" id="ARBA00008517"/>
    </source>
</evidence>
<name>A0A9N8ZES1_FUNMO</name>
<proteinExistence type="inferred from homology"/>
<feature type="region of interest" description="Disordered" evidence="6">
    <location>
        <begin position="215"/>
        <end position="338"/>
    </location>
</feature>
<dbReference type="PANTHER" id="PTHR12805">
    <property type="entry name" value="KIN17 KIN, ANTIGENIC DETERMINANT OF RECA PROTEIN HOMOLOG"/>
    <property type="match status" value="1"/>
</dbReference>
<dbReference type="AlphaFoldDB" id="A0A9N8ZES1"/>
<dbReference type="FunFam" id="1.10.10.2030:FF:000001">
    <property type="entry name" value="DNA/RNA-binding protein KIN17, putative"/>
    <property type="match status" value="1"/>
</dbReference>
<dbReference type="PANTHER" id="PTHR12805:SF0">
    <property type="entry name" value="DNA_RNA-BINDING PROTEIN KIN17"/>
    <property type="match status" value="1"/>
</dbReference>
<dbReference type="InterPro" id="IPR019447">
    <property type="entry name" value="DNA/RNA-bd_Kin17_WH-like_dom"/>
</dbReference>
<keyword evidence="3" id="KW-0863">Zinc-finger</keyword>
<dbReference type="GO" id="GO:0008270">
    <property type="term" value="F:zinc ion binding"/>
    <property type="evidence" value="ECO:0007669"/>
    <property type="project" value="UniProtKB-KW"/>
</dbReference>
<sequence>MGKHEFLTPKAIANRIKAKGLQKLKWYCQMCQKQCRDENGYQCHIRSESHLRQMDLLKESPSTYMHGYSKQFQDDFVKLISRRWGTKRVHANLVYQEYIADRHHVHMNGTIWETLTDFVKHLGKEGICHVDDTQKGWFVTWIDNSPKALARQAILKKERSEKDEEERTRKLIEEQIGRAKKEAADLGLDEKEIYTELKRETEEEKIKLNLSLAKSSNSNTTDKNDSVAEDSNATVPTSNHTSISFNKPSAQKKSLSSLVKKSNPIATQKKEKEKEQPKKLEIRERDHRDYKDNRRDYRDRDRERERGHKEKDREYREKERDRERYRQYDREPKRVRRD</sequence>
<feature type="domain" description="C2H2-type" evidence="7">
    <location>
        <begin position="28"/>
        <end position="50"/>
    </location>
</feature>
<accession>A0A9N8ZES1</accession>
<dbReference type="Gene3D" id="1.10.10.2030">
    <property type="entry name" value="DNA/RNA-binding protein Kin17, conserved domain"/>
    <property type="match status" value="1"/>
</dbReference>
<protein>
    <submittedName>
        <fullName evidence="8">8858_t:CDS:1</fullName>
    </submittedName>
</protein>
<dbReference type="PROSITE" id="PS00028">
    <property type="entry name" value="ZINC_FINGER_C2H2_1"/>
    <property type="match status" value="1"/>
</dbReference>
<feature type="compositionally biased region" description="Low complexity" evidence="6">
    <location>
        <begin position="252"/>
        <end position="262"/>
    </location>
</feature>
<dbReference type="InterPro" id="IPR038254">
    <property type="entry name" value="KIN17_WH-like_sf"/>
</dbReference>
<gene>
    <name evidence="8" type="ORF">FMOSSE_LOCUS3605</name>
</gene>
<dbReference type="GO" id="GO:0003690">
    <property type="term" value="F:double-stranded DNA binding"/>
    <property type="evidence" value="ECO:0007669"/>
    <property type="project" value="TreeGrafter"/>
</dbReference>
<evidence type="ECO:0000259" key="7">
    <source>
        <dbReference type="PROSITE" id="PS00028"/>
    </source>
</evidence>